<evidence type="ECO:0000256" key="3">
    <source>
        <dbReference type="SAM" id="MobiDB-lite"/>
    </source>
</evidence>
<comment type="similarity">
    <text evidence="1">Belongs to the PspA/Vipp/IM30 family.</text>
</comment>
<feature type="region of interest" description="Disordered" evidence="3">
    <location>
        <begin position="217"/>
        <end position="240"/>
    </location>
</feature>
<dbReference type="PANTHER" id="PTHR31088">
    <property type="entry name" value="MEMBRANE-ASSOCIATED PROTEIN VIPP1, CHLOROPLASTIC"/>
    <property type="match status" value="1"/>
</dbReference>
<accession>A0A6N8FYL7</accession>
<dbReference type="PANTHER" id="PTHR31088:SF6">
    <property type="entry name" value="PHAGE SHOCK PROTEIN A"/>
    <property type="match status" value="1"/>
</dbReference>
<name>A0A6N8FYL7_9CHRO</name>
<feature type="coiled-coil region" evidence="2">
    <location>
        <begin position="108"/>
        <end position="135"/>
    </location>
</feature>
<comment type="caution">
    <text evidence="4">The sequence shown here is derived from an EMBL/GenBank/DDBJ whole genome shotgun (WGS) entry which is preliminary data.</text>
</comment>
<keyword evidence="2" id="KW-0175">Coiled coil</keyword>
<gene>
    <name evidence="4" type="ORF">BWI75_15545</name>
</gene>
<dbReference type="InterPro" id="IPR007157">
    <property type="entry name" value="PspA_VIPP1"/>
</dbReference>
<evidence type="ECO:0000256" key="1">
    <source>
        <dbReference type="ARBA" id="ARBA00043985"/>
    </source>
</evidence>
<dbReference type="AlphaFoldDB" id="A0A6N8FYL7"/>
<dbReference type="Pfam" id="PF04012">
    <property type="entry name" value="PspA_IM30"/>
    <property type="match status" value="1"/>
</dbReference>
<dbReference type="OrthoDB" id="9779630at2"/>
<keyword evidence="5" id="KW-1185">Reference proteome</keyword>
<dbReference type="RefSeq" id="WP_105219522.1">
    <property type="nucleotide sequence ID" value="NZ_CAWNSU010000039.1"/>
</dbReference>
<feature type="compositionally biased region" description="Basic and acidic residues" evidence="3">
    <location>
        <begin position="231"/>
        <end position="240"/>
    </location>
</feature>
<dbReference type="Proteomes" id="UP000441797">
    <property type="component" value="Unassembled WGS sequence"/>
</dbReference>
<dbReference type="EMBL" id="NAPY01000025">
    <property type="protein sequence ID" value="MUL37702.1"/>
    <property type="molecule type" value="Genomic_DNA"/>
</dbReference>
<proteinExistence type="inferred from homology"/>
<reference evidence="4 5" key="1">
    <citation type="journal article" date="2019" name="Front. Microbiol.">
        <title>Genomic Features for Desiccation Tolerance and Sugar Biosynthesis in the Extremophile Gloeocapsopsis sp. UTEX B3054.</title>
        <authorList>
            <person name="Urrejola C."/>
            <person name="Alcorta J."/>
            <person name="Salas L."/>
            <person name="Vasquez M."/>
            <person name="Polz M.F."/>
            <person name="Vicuna R."/>
            <person name="Diez B."/>
        </authorList>
    </citation>
    <scope>NUCLEOTIDE SEQUENCE [LARGE SCALE GENOMIC DNA]</scope>
    <source>
        <strain evidence="4 5">1H9</strain>
    </source>
</reference>
<evidence type="ECO:0000313" key="4">
    <source>
        <dbReference type="EMBL" id="MUL37702.1"/>
    </source>
</evidence>
<evidence type="ECO:0000256" key="2">
    <source>
        <dbReference type="SAM" id="Coils"/>
    </source>
</evidence>
<sequence>MGLIDRIGRVFRANVNSLVNNAEDPEKILEQTVSQMQDDLVQLRQAVASAIATQKRTERQAQQAQFTAEEWYRRAQLALQQGNDTLAREALTKRKSYQETATAMQAQIEQQNSIVARMKKDMQTLESKIYEAKTKKDMYIARARSAQATARLNETLGGVNTSKSLGAFERMEEKVMQLEAQSDLIAEMGTDDLEKQFDALAAGDGIDDELAQMKAQLTGTQNPPQLPGSPTKDRDIERRE</sequence>
<protein>
    <submittedName>
        <fullName evidence="4">Phage shock protein A</fullName>
    </submittedName>
</protein>
<evidence type="ECO:0000313" key="5">
    <source>
        <dbReference type="Proteomes" id="UP000441797"/>
    </source>
</evidence>
<organism evidence="4 5">
    <name type="scientific">Gloeocapsopsis dulcis AAB1 = 1H9</name>
    <dbReference type="NCBI Taxonomy" id="1433147"/>
    <lineage>
        <taxon>Bacteria</taxon>
        <taxon>Bacillati</taxon>
        <taxon>Cyanobacteriota</taxon>
        <taxon>Cyanophyceae</taxon>
        <taxon>Oscillatoriophycideae</taxon>
        <taxon>Chroococcales</taxon>
        <taxon>Chroococcaceae</taxon>
        <taxon>Gloeocapsopsis</taxon>
        <taxon>Gloeocapsopsis dulcis</taxon>
    </lineage>
</organism>